<evidence type="ECO:0000313" key="2">
    <source>
        <dbReference type="EMBL" id="CAG9322663.1"/>
    </source>
</evidence>
<feature type="region of interest" description="Disordered" evidence="1">
    <location>
        <begin position="1"/>
        <end position="40"/>
    </location>
</feature>
<gene>
    <name evidence="2" type="ORF">BSTOLATCC_MIC31782</name>
</gene>
<evidence type="ECO:0000256" key="1">
    <source>
        <dbReference type="SAM" id="MobiDB-lite"/>
    </source>
</evidence>
<reference evidence="2" key="1">
    <citation type="submission" date="2021-09" db="EMBL/GenBank/DDBJ databases">
        <authorList>
            <consortium name="AG Swart"/>
            <person name="Singh M."/>
            <person name="Singh A."/>
            <person name="Seah K."/>
            <person name="Emmerich C."/>
        </authorList>
    </citation>
    <scope>NUCLEOTIDE SEQUENCE</scope>
    <source>
        <strain evidence="2">ATCC30299</strain>
    </source>
</reference>
<name>A0AAU9JP54_9CILI</name>
<organism evidence="2 3">
    <name type="scientific">Blepharisma stoltei</name>
    <dbReference type="NCBI Taxonomy" id="1481888"/>
    <lineage>
        <taxon>Eukaryota</taxon>
        <taxon>Sar</taxon>
        <taxon>Alveolata</taxon>
        <taxon>Ciliophora</taxon>
        <taxon>Postciliodesmatophora</taxon>
        <taxon>Heterotrichea</taxon>
        <taxon>Heterotrichida</taxon>
        <taxon>Blepharismidae</taxon>
        <taxon>Blepharisma</taxon>
    </lineage>
</organism>
<dbReference type="EMBL" id="CAJZBQ010000032">
    <property type="protein sequence ID" value="CAG9322663.1"/>
    <property type="molecule type" value="Genomic_DNA"/>
</dbReference>
<protein>
    <submittedName>
        <fullName evidence="2">Uncharacterized protein</fullName>
    </submittedName>
</protein>
<feature type="compositionally biased region" description="Polar residues" evidence="1">
    <location>
        <begin position="30"/>
        <end position="40"/>
    </location>
</feature>
<dbReference type="AlphaFoldDB" id="A0AAU9JP54"/>
<proteinExistence type="predicted"/>
<keyword evidence="3" id="KW-1185">Reference proteome</keyword>
<accession>A0AAU9JP54</accession>
<feature type="compositionally biased region" description="Polar residues" evidence="1">
    <location>
        <begin position="1"/>
        <end position="12"/>
    </location>
</feature>
<comment type="caution">
    <text evidence="2">The sequence shown here is derived from an EMBL/GenBank/DDBJ whole genome shotgun (WGS) entry which is preliminary data.</text>
</comment>
<dbReference type="Proteomes" id="UP001162131">
    <property type="component" value="Unassembled WGS sequence"/>
</dbReference>
<evidence type="ECO:0000313" key="3">
    <source>
        <dbReference type="Proteomes" id="UP001162131"/>
    </source>
</evidence>
<sequence length="72" mass="8181">MGCGISQRSYSKLNHGKEDGKPSDYLNIPTPKTNPNSPNLDQKCKFSTLVAHFEYKIKGDEYQIIVRKVTNH</sequence>